<proteinExistence type="predicted"/>
<keyword evidence="1" id="KW-0472">Membrane</keyword>
<dbReference type="GeneID" id="10963769"/>
<dbReference type="RefSeq" id="YP_004732830.1">
    <property type="nucleotide sequence ID" value="NC_015780.1"/>
</dbReference>
<keyword evidence="1" id="KW-0812">Transmembrane</keyword>
<feature type="transmembrane region" description="Helical" evidence="1">
    <location>
        <begin position="14"/>
        <end position="32"/>
    </location>
</feature>
<name>G0T573_IRV9</name>
<evidence type="ECO:0000313" key="3">
    <source>
        <dbReference type="Proteomes" id="UP000112896"/>
    </source>
</evidence>
<dbReference type="KEGG" id="vg:10963769"/>
<keyword evidence="3" id="KW-1185">Reference proteome</keyword>
<keyword evidence="1" id="KW-1133">Transmembrane helix</keyword>
<dbReference type="Proteomes" id="UP000112896">
    <property type="component" value="Segment"/>
</dbReference>
<sequence>MEKMNGSILPKKEWINPLISVLLGLALAFSLLPKSHEKAKFDISEVLTVVWLVYGVWYKDYPVVAICTIILIFSLNQTPSEQVMSWP</sequence>
<evidence type="ECO:0000313" key="2">
    <source>
        <dbReference type="EMBL" id="ADO00390.1"/>
    </source>
</evidence>
<feature type="transmembrane region" description="Helical" evidence="1">
    <location>
        <begin position="63"/>
        <end position="79"/>
    </location>
</feature>
<reference evidence="2 3" key="1">
    <citation type="journal article" date="2011" name="J. Virol.">
        <title>Genomic and proteomic analysis of invertebrate iridovirus type 9.</title>
        <authorList>
            <person name="Wong C.K."/>
            <person name="Young V.L."/>
            <person name="Kleffmann T."/>
            <person name="Ward V.K."/>
        </authorList>
    </citation>
    <scope>NUCLEOTIDE SEQUENCE [LARGE SCALE GENOMIC DNA]</scope>
</reference>
<organismHost>
    <name type="scientific">Wiseana cervinata</name>
    <dbReference type="NCBI Taxonomy" id="107013"/>
</organismHost>
<accession>G0T573</accession>
<protein>
    <submittedName>
        <fullName evidence="2">Uncharacterized protein</fullName>
    </submittedName>
</protein>
<organism evidence="2 3">
    <name type="scientific">Wiseana iridescent virus</name>
    <name type="common">WIV</name>
    <name type="synonym">Insect iridescent virus type 9</name>
    <dbReference type="NCBI Taxonomy" id="68347"/>
    <lineage>
        <taxon>Viruses</taxon>
        <taxon>Varidnaviria</taxon>
        <taxon>Bamfordvirae</taxon>
        <taxon>Nucleocytoviricota</taxon>
        <taxon>Megaviricetes</taxon>
        <taxon>Pimascovirales</taxon>
        <taxon>Pimascovirales incertae sedis</taxon>
        <taxon>Iridoviridae</taxon>
        <taxon>Betairidovirinae</taxon>
        <taxon>Chloriridovirus</taxon>
        <taxon>Chloriridovirus wiseana1</taxon>
        <taxon>Invertebrate iridescent virus 9</taxon>
    </lineage>
</organism>
<dbReference type="EMBL" id="GQ918152">
    <property type="protein sequence ID" value="ADO00390.1"/>
    <property type="molecule type" value="Genomic_DNA"/>
</dbReference>
<evidence type="ECO:0000256" key="1">
    <source>
        <dbReference type="SAM" id="Phobius"/>
    </source>
</evidence>